<reference evidence="2 3" key="1">
    <citation type="journal article" date="2019" name="PLoS Biol.">
        <title>Sex chromosomes control vertical transmission of feminizing Wolbachia symbionts in an isopod.</title>
        <authorList>
            <person name="Becking T."/>
            <person name="Chebbi M.A."/>
            <person name="Giraud I."/>
            <person name="Moumen B."/>
            <person name="Laverre T."/>
            <person name="Caubet Y."/>
            <person name="Peccoud J."/>
            <person name="Gilbert C."/>
            <person name="Cordaux R."/>
        </authorList>
    </citation>
    <scope>NUCLEOTIDE SEQUENCE [LARGE SCALE GENOMIC DNA]</scope>
    <source>
        <strain evidence="2">ANa2</strain>
        <tissue evidence="2">Whole body excluding digestive tract and cuticle</tissue>
    </source>
</reference>
<sequence>MFGGRQSGNNVPQNAGKDTLHITPHIAAHKSHSQSNGESFMETSQDHCLSNPRLTSIQAIGHVPGYRIGIPTSAIFTEPFQNSRNQTTHLQVPTIFTLPSSKSLPQDLSSHSKLSTTHENENTNSKNLSHIHNVGNQNVENITGSFIVPVPDRSPAYYRLVDGTTISISNQHQTVLVSAQNDDHSTGHIGHLNSVRQSHHGENSAIVTSSGAMTMPSVSDASHSHISVSGLSEGQLYVVPPQVITNGNSFLSSDSLLPEKLKNPAIDDVKIESEEHKDLVRQALQAAVVHNSHKSNSGHDIIAYDYGNDDIGDPNDCLVNEDVICHSTFCSQPNVKTQELLLMNVNVNQGQQSGNKLSGSVVVGPSIQENPNGGQVMVLDSSQTIDEAGNILPPIILSSRRRRTRLSEEAQAMRREKIANRMREKRANETQEQKEKRRLREAERMRRKRAQEDELSKERRRREAAERARLRRAKLSNEERELERKKAAARMRLRRQNENEEQKRLRRIKAAERMRKRRSAETPEERATRKHNIALKMKVKRQKKEEKENNEVNSLIHSSDNENTIYSKEAGDKDTITSTDSVVQNLNAPHLVSSGSLEDVPENLTLLQNENTNMGSHLLPHTAASILSAVELTHVATSISHSLKTSSPPLEQKDLSNTSEKSASCASGKSIAGEAQENHLQLSPSASRNSDSPVHQMKDLHLHHHHHLPHLHHHQETHNHSIYILPHSSSSQIAPIHLEQQ</sequence>
<evidence type="ECO:0000313" key="2">
    <source>
        <dbReference type="EMBL" id="KAB7507321.1"/>
    </source>
</evidence>
<feature type="region of interest" description="Disordered" evidence="1">
    <location>
        <begin position="402"/>
        <end position="461"/>
    </location>
</feature>
<keyword evidence="3" id="KW-1185">Reference proteome</keyword>
<organism evidence="2 3">
    <name type="scientific">Armadillidium nasatum</name>
    <dbReference type="NCBI Taxonomy" id="96803"/>
    <lineage>
        <taxon>Eukaryota</taxon>
        <taxon>Metazoa</taxon>
        <taxon>Ecdysozoa</taxon>
        <taxon>Arthropoda</taxon>
        <taxon>Crustacea</taxon>
        <taxon>Multicrustacea</taxon>
        <taxon>Malacostraca</taxon>
        <taxon>Eumalacostraca</taxon>
        <taxon>Peracarida</taxon>
        <taxon>Isopoda</taxon>
        <taxon>Oniscidea</taxon>
        <taxon>Crinocheta</taxon>
        <taxon>Armadillidiidae</taxon>
        <taxon>Armadillidium</taxon>
    </lineage>
</organism>
<feature type="compositionally biased region" description="Polar residues" evidence="1">
    <location>
        <begin position="640"/>
        <end position="667"/>
    </location>
</feature>
<feature type="compositionally biased region" description="Basic and acidic residues" evidence="1">
    <location>
        <begin position="405"/>
        <end position="461"/>
    </location>
</feature>
<dbReference type="CDD" id="cd22249">
    <property type="entry name" value="UDM1_RNF168_RNF169-like"/>
    <property type="match status" value="1"/>
</dbReference>
<feature type="region of interest" description="Disordered" evidence="1">
    <location>
        <begin position="101"/>
        <end position="128"/>
    </location>
</feature>
<evidence type="ECO:0000313" key="3">
    <source>
        <dbReference type="Proteomes" id="UP000326759"/>
    </source>
</evidence>
<comment type="caution">
    <text evidence="2">The sequence shown here is derived from an EMBL/GenBank/DDBJ whole genome shotgun (WGS) entry which is preliminary data.</text>
</comment>
<gene>
    <name evidence="2" type="ORF">Anas_01236</name>
</gene>
<feature type="region of interest" description="Disordered" evidence="1">
    <location>
        <begin position="640"/>
        <end position="669"/>
    </location>
</feature>
<dbReference type="AlphaFoldDB" id="A0A5N5TMJ1"/>
<dbReference type="Proteomes" id="UP000326759">
    <property type="component" value="Unassembled WGS sequence"/>
</dbReference>
<dbReference type="EMBL" id="SEYY01000417">
    <property type="protein sequence ID" value="KAB7507321.1"/>
    <property type="molecule type" value="Genomic_DNA"/>
</dbReference>
<protein>
    <submittedName>
        <fullName evidence="2">Uncharacterized protein</fullName>
    </submittedName>
</protein>
<accession>A0A5N5TMJ1</accession>
<dbReference type="OrthoDB" id="10057854at2759"/>
<evidence type="ECO:0000256" key="1">
    <source>
        <dbReference type="SAM" id="MobiDB-lite"/>
    </source>
</evidence>
<feature type="compositionally biased region" description="Polar residues" evidence="1">
    <location>
        <begin position="101"/>
        <end position="115"/>
    </location>
</feature>
<name>A0A5N5TMJ1_9CRUS</name>
<proteinExistence type="predicted"/>